<evidence type="ECO:0000313" key="3">
    <source>
        <dbReference type="Proteomes" id="UP000652681"/>
    </source>
</evidence>
<dbReference type="Proteomes" id="UP000652681">
    <property type="component" value="Unassembled WGS sequence"/>
</dbReference>
<name>A0A8J6PJ72_9FLAO</name>
<feature type="chain" id="PRO_5035326645" evidence="1">
    <location>
        <begin position="20"/>
        <end position="200"/>
    </location>
</feature>
<keyword evidence="3" id="KW-1185">Reference proteome</keyword>
<evidence type="ECO:0000313" key="2">
    <source>
        <dbReference type="EMBL" id="MBC9812614.1"/>
    </source>
</evidence>
<evidence type="ECO:0000256" key="1">
    <source>
        <dbReference type="SAM" id="SignalP"/>
    </source>
</evidence>
<gene>
    <name evidence="2" type="ORF">H9Y05_09040</name>
</gene>
<dbReference type="RefSeq" id="WP_216714090.1">
    <property type="nucleotide sequence ID" value="NZ_JACVEL010000005.1"/>
</dbReference>
<sequence>MKNIFLVLLLFVCSYQVHAQDHRFQNRIHTQFELHVDSLERCTVAHKQYVDTVYWLHFSVKNTSGDTLTYVTNSCFYYNHFTMIIGRVQFEVNENGGCLFNEQQPHIVAPGASVRISEWITSAKLNQLDTGEWDGKVIIPLIRDTEQIYRVDGRYLTQHGNDVVGQEEYLIFEGRINIVQTYTEGFKGKKKGKSKSKKNA</sequence>
<accession>A0A8J6PJ72</accession>
<reference evidence="2" key="1">
    <citation type="submission" date="2020-09" db="EMBL/GenBank/DDBJ databases">
        <title>Taishania pollutisoli gen. nov., sp. nov., Isolated from Tetrabromobisphenol A-Contaminated Soil.</title>
        <authorList>
            <person name="Chen Q."/>
        </authorList>
    </citation>
    <scope>NUCLEOTIDE SEQUENCE</scope>
    <source>
        <strain evidence="2">CZZ-1</strain>
    </source>
</reference>
<protein>
    <submittedName>
        <fullName evidence="2">Uncharacterized protein</fullName>
    </submittedName>
</protein>
<organism evidence="2 3">
    <name type="scientific">Taishania pollutisoli</name>
    <dbReference type="NCBI Taxonomy" id="2766479"/>
    <lineage>
        <taxon>Bacteria</taxon>
        <taxon>Pseudomonadati</taxon>
        <taxon>Bacteroidota</taxon>
        <taxon>Flavobacteriia</taxon>
        <taxon>Flavobacteriales</taxon>
        <taxon>Crocinitomicaceae</taxon>
        <taxon>Taishania</taxon>
    </lineage>
</organism>
<comment type="caution">
    <text evidence="2">The sequence shown here is derived from an EMBL/GenBank/DDBJ whole genome shotgun (WGS) entry which is preliminary data.</text>
</comment>
<feature type="signal peptide" evidence="1">
    <location>
        <begin position="1"/>
        <end position="19"/>
    </location>
</feature>
<dbReference type="AlphaFoldDB" id="A0A8J6PJ72"/>
<keyword evidence="1" id="KW-0732">Signal</keyword>
<dbReference type="EMBL" id="JACVEL010000005">
    <property type="protein sequence ID" value="MBC9812614.1"/>
    <property type="molecule type" value="Genomic_DNA"/>
</dbReference>
<proteinExistence type="predicted"/>